<evidence type="ECO:0000313" key="2">
    <source>
        <dbReference type="Proteomes" id="UP000308600"/>
    </source>
</evidence>
<dbReference type="EMBL" id="ML208450">
    <property type="protein sequence ID" value="TFK65040.1"/>
    <property type="molecule type" value="Genomic_DNA"/>
</dbReference>
<protein>
    <submittedName>
        <fullName evidence="1">Uncharacterized protein</fullName>
    </submittedName>
</protein>
<sequence>MVNQPMRLTLNATLDDVPPEGVVLELRVRPNTTNTAPVAAAGAVNATATNPVNQGNIAMTSVTFPPPTASVPAAATASVLSTTTASVPVARRTHHPPNTHPPGWSFSSRRPLTTLQGTPPPMYSRRPHSTTRPVSPSIYSRPRPHSTTRSVSPSSEIDTNIRGVGRRLRGGVIQHRGTTAVVPHIPRPLGDPIVISSDEDDSEIEEVVLLQRRQRHHLQPQRRRRASEEELWRQVPNLPESLMVEAAEATEALMAEAAAAEALLAEAEAAEAWLAETTAATEALVEGVDALTLTATISRGDDASTSTSPSDDDTQASSSTNLTSSTNPQVEEGGNDEVTPEDWIRQARALHLKHMNKRNPE</sequence>
<keyword evidence="2" id="KW-1185">Reference proteome</keyword>
<organism evidence="1 2">
    <name type="scientific">Pluteus cervinus</name>
    <dbReference type="NCBI Taxonomy" id="181527"/>
    <lineage>
        <taxon>Eukaryota</taxon>
        <taxon>Fungi</taxon>
        <taxon>Dikarya</taxon>
        <taxon>Basidiomycota</taxon>
        <taxon>Agaricomycotina</taxon>
        <taxon>Agaricomycetes</taxon>
        <taxon>Agaricomycetidae</taxon>
        <taxon>Agaricales</taxon>
        <taxon>Pluteineae</taxon>
        <taxon>Pluteaceae</taxon>
        <taxon>Pluteus</taxon>
    </lineage>
</organism>
<dbReference type="Proteomes" id="UP000308600">
    <property type="component" value="Unassembled WGS sequence"/>
</dbReference>
<gene>
    <name evidence="1" type="ORF">BDN72DRAFT_860906</name>
</gene>
<proteinExistence type="predicted"/>
<reference evidence="1 2" key="1">
    <citation type="journal article" date="2019" name="Nat. Ecol. Evol.">
        <title>Megaphylogeny resolves global patterns of mushroom evolution.</title>
        <authorList>
            <person name="Varga T."/>
            <person name="Krizsan K."/>
            <person name="Foldi C."/>
            <person name="Dima B."/>
            <person name="Sanchez-Garcia M."/>
            <person name="Sanchez-Ramirez S."/>
            <person name="Szollosi G.J."/>
            <person name="Szarkandi J.G."/>
            <person name="Papp V."/>
            <person name="Albert L."/>
            <person name="Andreopoulos W."/>
            <person name="Angelini C."/>
            <person name="Antonin V."/>
            <person name="Barry K.W."/>
            <person name="Bougher N.L."/>
            <person name="Buchanan P."/>
            <person name="Buyck B."/>
            <person name="Bense V."/>
            <person name="Catcheside P."/>
            <person name="Chovatia M."/>
            <person name="Cooper J."/>
            <person name="Damon W."/>
            <person name="Desjardin D."/>
            <person name="Finy P."/>
            <person name="Geml J."/>
            <person name="Haridas S."/>
            <person name="Hughes K."/>
            <person name="Justo A."/>
            <person name="Karasinski D."/>
            <person name="Kautmanova I."/>
            <person name="Kiss B."/>
            <person name="Kocsube S."/>
            <person name="Kotiranta H."/>
            <person name="LaButti K.M."/>
            <person name="Lechner B.E."/>
            <person name="Liimatainen K."/>
            <person name="Lipzen A."/>
            <person name="Lukacs Z."/>
            <person name="Mihaltcheva S."/>
            <person name="Morgado L.N."/>
            <person name="Niskanen T."/>
            <person name="Noordeloos M.E."/>
            <person name="Ohm R.A."/>
            <person name="Ortiz-Santana B."/>
            <person name="Ovrebo C."/>
            <person name="Racz N."/>
            <person name="Riley R."/>
            <person name="Savchenko A."/>
            <person name="Shiryaev A."/>
            <person name="Soop K."/>
            <person name="Spirin V."/>
            <person name="Szebenyi C."/>
            <person name="Tomsovsky M."/>
            <person name="Tulloss R.E."/>
            <person name="Uehling J."/>
            <person name="Grigoriev I.V."/>
            <person name="Vagvolgyi C."/>
            <person name="Papp T."/>
            <person name="Martin F.M."/>
            <person name="Miettinen O."/>
            <person name="Hibbett D.S."/>
            <person name="Nagy L.G."/>
        </authorList>
    </citation>
    <scope>NUCLEOTIDE SEQUENCE [LARGE SCALE GENOMIC DNA]</scope>
    <source>
        <strain evidence="1 2">NL-1719</strain>
    </source>
</reference>
<evidence type="ECO:0000313" key="1">
    <source>
        <dbReference type="EMBL" id="TFK65040.1"/>
    </source>
</evidence>
<accession>A0ACD3AH96</accession>
<name>A0ACD3AH96_9AGAR</name>